<dbReference type="RefSeq" id="WP_110362243.1">
    <property type="nucleotide sequence ID" value="NZ_QFLI01000009.1"/>
</dbReference>
<comment type="caution">
    <text evidence="1">The sequence shown here is derived from an EMBL/GenBank/DDBJ whole genome shotgun (WGS) entry which is preliminary data.</text>
</comment>
<accession>A0A2V3ZXL7</accession>
<dbReference type="EMBL" id="QFLI01000009">
    <property type="protein sequence ID" value="PXX97873.1"/>
    <property type="molecule type" value="Genomic_DNA"/>
</dbReference>
<dbReference type="AlphaFoldDB" id="A0A2V3ZXL7"/>
<keyword evidence="2" id="KW-1185">Reference proteome</keyword>
<name>A0A2V3ZXL7_9BACT</name>
<reference evidence="1 2" key="1">
    <citation type="submission" date="2018-05" db="EMBL/GenBank/DDBJ databases">
        <title>Marinifilum breve JC075T sp. nov., a marine bacterium isolated from Yongle Blue Hole in the South China Sea.</title>
        <authorList>
            <person name="Fu T."/>
        </authorList>
    </citation>
    <scope>NUCLEOTIDE SEQUENCE [LARGE SCALE GENOMIC DNA]</scope>
    <source>
        <strain evidence="1 2">JC075</strain>
    </source>
</reference>
<dbReference type="OrthoDB" id="1114149at2"/>
<evidence type="ECO:0000313" key="2">
    <source>
        <dbReference type="Proteomes" id="UP000248079"/>
    </source>
</evidence>
<gene>
    <name evidence="1" type="ORF">DF185_18065</name>
</gene>
<dbReference type="Proteomes" id="UP000248079">
    <property type="component" value="Unassembled WGS sequence"/>
</dbReference>
<organism evidence="1 2">
    <name type="scientific">Marinifilum breve</name>
    <dbReference type="NCBI Taxonomy" id="2184082"/>
    <lineage>
        <taxon>Bacteria</taxon>
        <taxon>Pseudomonadati</taxon>
        <taxon>Bacteroidota</taxon>
        <taxon>Bacteroidia</taxon>
        <taxon>Marinilabiliales</taxon>
        <taxon>Marinifilaceae</taxon>
    </lineage>
</organism>
<protein>
    <submittedName>
        <fullName evidence="1">Uncharacterized protein</fullName>
    </submittedName>
</protein>
<sequence>MKKILILLILIVLIIPNIKAQGKMFNAPKNYQWGLSNKRDTLFLDYGNGKKMEISYSWYNIFGSVNNEFSHKRFWNPINMDFKILKEKIKEIPLKQDKKYHITLLSQRPNLYSDEFFETIKLKNQEGKESGLSKEKRDSLLQTIFQNYYKGKIKKKHKLTVNERKTSDEDREYLIVKNKLYNKVQWQHIIEIKEQLWSVKLYVTNLQEIDEFDFDEIKEFLTSEKERFLKGRYYQYFSRLHYKKENGEFIYERNLGEKVIERPRFLKLGMDAGVGASIVKGSLSADASASFYLQFNEQMKYSSKLGLRTQLKSFGQDNKIRNNVFLDAFLDLNIDDLLEKKNWIGAGFGYLVKREGDIYGKDTGRMFFKYGFSNGIAIQPEFNYSFHDEKFLLGIGVSFNF</sequence>
<evidence type="ECO:0000313" key="1">
    <source>
        <dbReference type="EMBL" id="PXX97873.1"/>
    </source>
</evidence>
<proteinExistence type="predicted"/>